<dbReference type="EMBL" id="OA567907">
    <property type="protein sequence ID" value="CAD7200944.1"/>
    <property type="molecule type" value="Genomic_DNA"/>
</dbReference>
<dbReference type="InterPro" id="IPR000859">
    <property type="entry name" value="CUB_dom"/>
</dbReference>
<evidence type="ECO:0000259" key="3">
    <source>
        <dbReference type="PROSITE" id="PS01180"/>
    </source>
</evidence>
<dbReference type="PANTHER" id="PTHR47537">
    <property type="entry name" value="CUBILIN"/>
    <property type="match status" value="1"/>
</dbReference>
<accession>A0A7R8ZC44</accession>
<gene>
    <name evidence="4" type="ORF">TDIB3V08_LOCUS7154</name>
</gene>
<dbReference type="Gene3D" id="2.60.120.290">
    <property type="entry name" value="Spermadhesin, CUB domain"/>
    <property type="match status" value="1"/>
</dbReference>
<dbReference type="CDD" id="cd00041">
    <property type="entry name" value="CUB"/>
    <property type="match status" value="1"/>
</dbReference>
<dbReference type="InterPro" id="IPR035914">
    <property type="entry name" value="Sperma_CUB_dom_sf"/>
</dbReference>
<dbReference type="FunFam" id="2.60.120.290:FF:000055">
    <property type="entry name" value="Dorsal-ventral patterning protein tolloid"/>
    <property type="match status" value="1"/>
</dbReference>
<dbReference type="PROSITE" id="PS01180">
    <property type="entry name" value="CUB"/>
    <property type="match status" value="1"/>
</dbReference>
<dbReference type="PANTHER" id="PTHR47537:SF1">
    <property type="entry name" value="CUB DOMAIN-CONTAINING PROTEIN"/>
    <property type="match status" value="1"/>
</dbReference>
<protein>
    <recommendedName>
        <fullName evidence="3">CUB domain-containing protein</fullName>
    </recommendedName>
</protein>
<organism evidence="4">
    <name type="scientific">Timema douglasi</name>
    <name type="common">Walking stick</name>
    <dbReference type="NCBI Taxonomy" id="61478"/>
    <lineage>
        <taxon>Eukaryota</taxon>
        <taxon>Metazoa</taxon>
        <taxon>Ecdysozoa</taxon>
        <taxon>Arthropoda</taxon>
        <taxon>Hexapoda</taxon>
        <taxon>Insecta</taxon>
        <taxon>Pterygota</taxon>
        <taxon>Neoptera</taxon>
        <taxon>Polyneoptera</taxon>
        <taxon>Phasmatodea</taxon>
        <taxon>Timematodea</taxon>
        <taxon>Timematoidea</taxon>
        <taxon>Timematidae</taxon>
        <taxon>Timema</taxon>
    </lineage>
</organism>
<evidence type="ECO:0000256" key="1">
    <source>
        <dbReference type="ARBA" id="ARBA00023157"/>
    </source>
</evidence>
<evidence type="ECO:0000256" key="2">
    <source>
        <dbReference type="PROSITE-ProRule" id="PRU00059"/>
    </source>
</evidence>
<keyword evidence="1" id="KW-1015">Disulfide bond</keyword>
<feature type="domain" description="CUB" evidence="3">
    <location>
        <begin position="183"/>
        <end position="369"/>
    </location>
</feature>
<name>A0A7R8ZC44_TIMDO</name>
<proteinExistence type="predicted"/>
<comment type="caution">
    <text evidence="2">Lacks conserved residue(s) required for the propagation of feature annotation.</text>
</comment>
<reference evidence="4" key="1">
    <citation type="submission" date="2020-11" db="EMBL/GenBank/DDBJ databases">
        <authorList>
            <person name="Tran Van P."/>
        </authorList>
    </citation>
    <scope>NUCLEOTIDE SEQUENCE</scope>
</reference>
<dbReference type="SUPFAM" id="SSF49854">
    <property type="entry name" value="Spermadhesin, CUB domain"/>
    <property type="match status" value="2"/>
</dbReference>
<dbReference type="AlphaFoldDB" id="A0A7R8ZC44"/>
<dbReference type="Pfam" id="PF00431">
    <property type="entry name" value="CUB"/>
    <property type="match status" value="1"/>
</dbReference>
<evidence type="ECO:0000313" key="4">
    <source>
        <dbReference type="EMBL" id="CAD7200944.1"/>
    </source>
</evidence>
<dbReference type="GO" id="GO:0005886">
    <property type="term" value="C:plasma membrane"/>
    <property type="evidence" value="ECO:0007669"/>
    <property type="project" value="TreeGrafter"/>
</dbReference>
<sequence>MKSQKGGRVGLPTWNQSPPREVRLGYNAETGVRELPSHGCGPLPLISRGQTHQHLLLCVVNNNMERVRSTVHRTTGKTIVTIITWRKGGILFTELLIVDGNAKTDVSNRKDPGLFCGETEQPQTFISETSFVKVLFHTDNFTDQTYFSFDSRAEQQFEVYLRYGQHPELYPNRRGEVVSGSYCERVFRDCRLQTCYVQSPAYPGVYPRGLHCRYHLNTRLPFIKLYIENEEFNIDGQRCENIMTCPMRPISSGAQHCPYDYIKIYDGKDEGSPVIGTVFNRPVIGTVFSKVIGTVFNRPVIGTVFSKVIGTVFSKAIGTVFSKAIGTFCGMGKFPYSIIGTSEDLFVEFVSSAAGPLLNTGFHFNVGNWPGHVETAGSRNGTCDWVLSSEDLATSGDSEGIFLSVAHWYPPHTSCTYLMQGRKDEVVRLYFPRPTAQSLKSRSCFTDNHLLFREPRLTSPSWQATRSRDVTRKTELRGNVSAFAYVEEGLENH</sequence>
<dbReference type="InterPro" id="IPR053207">
    <property type="entry name" value="Non-NMDA_GluR_Accessory"/>
</dbReference>